<sequence>MSFKIIDDNCEDLYILFGSIGIGDCFENKDGAIYRKINKGSAIQLNSGISELAGFKITNFFNSHNVKPIDVELVIKR</sequence>
<dbReference type="EMBL" id="MT028297">
    <property type="protein sequence ID" value="QIN94922.1"/>
    <property type="molecule type" value="Genomic_DNA"/>
</dbReference>
<reference evidence="1 2" key="1">
    <citation type="submission" date="2020-02" db="EMBL/GenBank/DDBJ databases">
        <title>Characterization of Proteus podophage Privateer.</title>
        <authorList>
            <person name="Corban J."/>
            <person name="Ramsey J."/>
        </authorList>
    </citation>
    <scope>NUCLEOTIDE SEQUENCE [LARGE SCALE GENOMIC DNA]</scope>
</reference>
<dbReference type="Proteomes" id="UP000500956">
    <property type="component" value="Segment"/>
</dbReference>
<evidence type="ECO:0000313" key="2">
    <source>
        <dbReference type="Proteomes" id="UP000500956"/>
    </source>
</evidence>
<gene>
    <name evidence="1" type="ORF">CPT_Privateer_132</name>
</gene>
<keyword evidence="2" id="KW-1185">Reference proteome</keyword>
<organism evidence="1 2">
    <name type="scientific">Proteus phage Privateer</name>
    <dbReference type="NCBI Taxonomy" id="2712958"/>
    <lineage>
        <taxon>Viruses</taxon>
        <taxon>Duplodnaviria</taxon>
        <taxon>Heunggongvirae</taxon>
        <taxon>Uroviricota</taxon>
        <taxon>Caudoviricetes</taxon>
        <taxon>Grimontviridae</taxon>
        <taxon>Privateervirus</taxon>
        <taxon>Privateervirus privateer</taxon>
    </lineage>
</organism>
<name>A0A6G8R3Z8_9CAUD</name>
<accession>A0A6G8R3Z8</accession>
<evidence type="ECO:0000313" key="1">
    <source>
        <dbReference type="EMBL" id="QIN94922.1"/>
    </source>
</evidence>
<proteinExistence type="predicted"/>
<protein>
    <submittedName>
        <fullName evidence="1">Uncharacterized protein</fullName>
    </submittedName>
</protein>